<sequence length="110" mass="12115">MTKITFYQNHAGQYTGFELKGHAGYAEAGADIICAAISALAINTINSLERLTDDDFTVNSDEDHACIRLSIQGNHSKEADLLLRSLALGLADMESDETNQEYMDLIFEEV</sequence>
<reference evidence="7 8" key="1">
    <citation type="submission" date="2020-08" db="EMBL/GenBank/DDBJ databases">
        <authorList>
            <person name="Liu C."/>
            <person name="Sun Q."/>
        </authorList>
    </citation>
    <scope>NUCLEOTIDE SEQUENCE [LARGE SCALE GENOMIC DNA]</scope>
    <source>
        <strain evidence="7 8">NSJ-29</strain>
    </source>
</reference>
<dbReference type="InterPro" id="IPR007422">
    <property type="entry name" value="Peptidase_Prp"/>
</dbReference>
<protein>
    <recommendedName>
        <fullName evidence="6">Ribosomal processing cysteine protease Prp</fullName>
    </recommendedName>
</protein>
<dbReference type="AlphaFoldDB" id="A0A7G9GFN0"/>
<dbReference type="Pfam" id="PF04327">
    <property type="entry name" value="Peptidase_Prp"/>
    <property type="match status" value="1"/>
</dbReference>
<dbReference type="PANTHER" id="PTHR39178:SF1">
    <property type="entry name" value="RIBOSOMAL-PROCESSING CYSTEINE PROTEASE PRP"/>
    <property type="match status" value="1"/>
</dbReference>
<evidence type="ECO:0000256" key="5">
    <source>
        <dbReference type="ARBA" id="ARBA00044503"/>
    </source>
</evidence>
<keyword evidence="2 7" id="KW-0645">Protease</keyword>
<dbReference type="GO" id="GO:0006508">
    <property type="term" value="P:proteolysis"/>
    <property type="evidence" value="ECO:0007669"/>
    <property type="project" value="UniProtKB-KW"/>
</dbReference>
<proteinExistence type="inferred from homology"/>
<dbReference type="KEGG" id="whj:H9Q79_04795"/>
<dbReference type="GO" id="GO:0008234">
    <property type="term" value="F:cysteine-type peptidase activity"/>
    <property type="evidence" value="ECO:0007669"/>
    <property type="project" value="UniProtKB-KW"/>
</dbReference>
<evidence type="ECO:0000313" key="8">
    <source>
        <dbReference type="Proteomes" id="UP000515860"/>
    </source>
</evidence>
<evidence type="ECO:0000256" key="3">
    <source>
        <dbReference type="ARBA" id="ARBA00022801"/>
    </source>
</evidence>
<organism evidence="7 8">
    <name type="scientific">Wansuia hejianensis</name>
    <dbReference type="NCBI Taxonomy" id="2763667"/>
    <lineage>
        <taxon>Bacteria</taxon>
        <taxon>Bacillati</taxon>
        <taxon>Bacillota</taxon>
        <taxon>Clostridia</taxon>
        <taxon>Lachnospirales</taxon>
        <taxon>Lachnospiraceae</taxon>
        <taxon>Wansuia</taxon>
    </lineage>
</organism>
<gene>
    <name evidence="7" type="ORF">H9Q79_04795</name>
</gene>
<accession>A0A7G9GFN0</accession>
<dbReference type="Proteomes" id="UP000515860">
    <property type="component" value="Chromosome"/>
</dbReference>
<dbReference type="InterPro" id="IPR036764">
    <property type="entry name" value="Peptidase_Prp_sf"/>
</dbReference>
<dbReference type="Gene3D" id="3.30.70.1490">
    <property type="entry name" value="Cysteine protease Prp"/>
    <property type="match status" value="1"/>
</dbReference>
<dbReference type="GO" id="GO:0042254">
    <property type="term" value="P:ribosome biogenesis"/>
    <property type="evidence" value="ECO:0007669"/>
    <property type="project" value="UniProtKB-KW"/>
</dbReference>
<evidence type="ECO:0000313" key="7">
    <source>
        <dbReference type="EMBL" id="QNM09612.1"/>
    </source>
</evidence>
<keyword evidence="8" id="KW-1185">Reference proteome</keyword>
<keyword evidence="1" id="KW-0690">Ribosome biogenesis</keyword>
<dbReference type="CDD" id="cd16332">
    <property type="entry name" value="Prp-like"/>
    <property type="match status" value="1"/>
</dbReference>
<name>A0A7G9GFN0_9FIRM</name>
<keyword evidence="3" id="KW-0378">Hydrolase</keyword>
<evidence type="ECO:0000256" key="6">
    <source>
        <dbReference type="ARBA" id="ARBA00044538"/>
    </source>
</evidence>
<dbReference type="EMBL" id="CP060635">
    <property type="protein sequence ID" value="QNM09612.1"/>
    <property type="molecule type" value="Genomic_DNA"/>
</dbReference>
<evidence type="ECO:0000256" key="4">
    <source>
        <dbReference type="ARBA" id="ARBA00022807"/>
    </source>
</evidence>
<dbReference type="PANTHER" id="PTHR39178">
    <property type="entry name" value="HYPOTHETICAL RIBOSOME-ASSOCIATED PROTEIN"/>
    <property type="match status" value="1"/>
</dbReference>
<evidence type="ECO:0000256" key="2">
    <source>
        <dbReference type="ARBA" id="ARBA00022670"/>
    </source>
</evidence>
<evidence type="ECO:0000256" key="1">
    <source>
        <dbReference type="ARBA" id="ARBA00022517"/>
    </source>
</evidence>
<dbReference type="RefSeq" id="WP_118644482.1">
    <property type="nucleotide sequence ID" value="NZ_CP060635.1"/>
</dbReference>
<comment type="similarity">
    <text evidence="5">Belongs to the Prp family.</text>
</comment>
<keyword evidence="4" id="KW-0788">Thiol protease</keyword>
<dbReference type="SUPFAM" id="SSF118010">
    <property type="entry name" value="TM1457-like"/>
    <property type="match status" value="1"/>
</dbReference>